<reference evidence="1" key="1">
    <citation type="submission" date="2022-12" db="EMBL/GenBank/DDBJ databases">
        <authorList>
            <person name="Petersen C."/>
        </authorList>
    </citation>
    <scope>NUCLEOTIDE SEQUENCE</scope>
    <source>
        <strain evidence="1">IBT 29495</strain>
    </source>
</reference>
<reference evidence="1" key="2">
    <citation type="journal article" date="2023" name="IMA Fungus">
        <title>Comparative genomic study of the Penicillium genus elucidates a diverse pangenome and 15 lateral gene transfer events.</title>
        <authorList>
            <person name="Petersen C."/>
            <person name="Sorensen T."/>
            <person name="Nielsen M.R."/>
            <person name="Sondergaard T.E."/>
            <person name="Sorensen J.L."/>
            <person name="Fitzpatrick D.A."/>
            <person name="Frisvad J.C."/>
            <person name="Nielsen K.L."/>
        </authorList>
    </citation>
    <scope>NUCLEOTIDE SEQUENCE</scope>
    <source>
        <strain evidence="1">IBT 29495</strain>
    </source>
</reference>
<keyword evidence="2" id="KW-1185">Reference proteome</keyword>
<evidence type="ECO:0000313" key="2">
    <source>
        <dbReference type="Proteomes" id="UP001149954"/>
    </source>
</evidence>
<sequence length="76" mass="8455">MSLSLMRHKAVLCLKIYKTMPCQVQARGKGNVPSRLADADAELSFRGDWRVDCLSESLLLVPRCRLIPAAAMQVPK</sequence>
<dbReference type="EMBL" id="JAPWDS010000001">
    <property type="protein sequence ID" value="KAJ5520031.1"/>
    <property type="molecule type" value="Genomic_DNA"/>
</dbReference>
<name>A0A9X0CAY9_9EURO</name>
<dbReference type="Proteomes" id="UP001149954">
    <property type="component" value="Unassembled WGS sequence"/>
</dbReference>
<accession>A0A9X0CAY9</accession>
<dbReference type="AlphaFoldDB" id="A0A9X0CAY9"/>
<evidence type="ECO:0000313" key="1">
    <source>
        <dbReference type="EMBL" id="KAJ5520031.1"/>
    </source>
</evidence>
<comment type="caution">
    <text evidence="1">The sequence shown here is derived from an EMBL/GenBank/DDBJ whole genome shotgun (WGS) entry which is preliminary data.</text>
</comment>
<organism evidence="1 2">
    <name type="scientific">Penicillium fimorum</name>
    <dbReference type="NCBI Taxonomy" id="1882269"/>
    <lineage>
        <taxon>Eukaryota</taxon>
        <taxon>Fungi</taxon>
        <taxon>Dikarya</taxon>
        <taxon>Ascomycota</taxon>
        <taxon>Pezizomycotina</taxon>
        <taxon>Eurotiomycetes</taxon>
        <taxon>Eurotiomycetidae</taxon>
        <taxon>Eurotiales</taxon>
        <taxon>Aspergillaceae</taxon>
        <taxon>Penicillium</taxon>
    </lineage>
</organism>
<gene>
    <name evidence="1" type="ORF">N7463_000484</name>
</gene>
<proteinExistence type="predicted"/>
<protein>
    <submittedName>
        <fullName evidence="1">Uncharacterized protein</fullName>
    </submittedName>
</protein>
<dbReference type="OrthoDB" id="10397754at2759"/>